<keyword evidence="3" id="KW-1185">Reference proteome</keyword>
<accession>A0A5N5DPN4</accession>
<evidence type="ECO:0000313" key="2">
    <source>
        <dbReference type="EMBL" id="KAB2579773.1"/>
    </source>
</evidence>
<keyword evidence="1" id="KW-0472">Membrane</keyword>
<evidence type="ECO:0000256" key="1">
    <source>
        <dbReference type="SAM" id="Phobius"/>
    </source>
</evidence>
<feature type="transmembrane region" description="Helical" evidence="1">
    <location>
        <begin position="20"/>
        <end position="38"/>
    </location>
</feature>
<gene>
    <name evidence="2" type="ORF">DBV05_g1784</name>
</gene>
<feature type="transmembrane region" description="Helical" evidence="1">
    <location>
        <begin position="213"/>
        <end position="236"/>
    </location>
</feature>
<comment type="caution">
    <text evidence="2">The sequence shown here is derived from an EMBL/GenBank/DDBJ whole genome shotgun (WGS) entry which is preliminary data.</text>
</comment>
<evidence type="ECO:0000313" key="3">
    <source>
        <dbReference type="Proteomes" id="UP000325902"/>
    </source>
</evidence>
<protein>
    <submittedName>
        <fullName evidence="2">Uncharacterized protein</fullName>
    </submittedName>
</protein>
<dbReference type="PANTHER" id="PTHR35394">
    <property type="entry name" value="DUF3176 DOMAIN-CONTAINING PROTEIN"/>
    <property type="match status" value="1"/>
</dbReference>
<dbReference type="Proteomes" id="UP000325902">
    <property type="component" value="Unassembled WGS sequence"/>
</dbReference>
<name>A0A5N5DPN4_9PEZI</name>
<keyword evidence="1" id="KW-0812">Transmembrane</keyword>
<dbReference type="AlphaFoldDB" id="A0A5N5DPN4"/>
<dbReference type="Pfam" id="PF11374">
    <property type="entry name" value="DUF3176"/>
    <property type="match status" value="1"/>
</dbReference>
<sequence length="301" mass="33678">MLSQIDGKRLDKWNFFFQPNAIVSTFVVVAKTTMLVAVSESLSQLKWLYFFGGRRSLGDFEAFDGASRGPWGALSFFWRMRLKVAFALVGSVVMILSLAMGPFAQQIISFPVRYVQSVDEVAAINVTSHFTRGFDDEQNAADILSDGLTFNWTSADAAILSNLSAMIFSNNTNASGVFDDIVACMTDSLRHSTNSTIAKGHTLRPVALIQVSWIWIILPLSLVLLSAVFLGWTLWYNSHYRAPLWKSGLLPLLFHGLEGFDDADLSVERRRLINEVERDMRIRLTANENGVTKFLKSDFEG</sequence>
<reference evidence="2 3" key="1">
    <citation type="journal article" date="2019" name="Sci. Rep.">
        <title>A multi-omics analysis of the grapevine pathogen Lasiodiplodia theobromae reveals that temperature affects the expression of virulence- and pathogenicity-related genes.</title>
        <authorList>
            <person name="Felix C."/>
            <person name="Meneses R."/>
            <person name="Goncalves M.F.M."/>
            <person name="Tilleman L."/>
            <person name="Duarte A.S."/>
            <person name="Jorrin-Novo J.V."/>
            <person name="Van de Peer Y."/>
            <person name="Deforce D."/>
            <person name="Van Nieuwerburgh F."/>
            <person name="Esteves A.C."/>
            <person name="Alves A."/>
        </authorList>
    </citation>
    <scope>NUCLEOTIDE SEQUENCE [LARGE SCALE GENOMIC DNA]</scope>
    <source>
        <strain evidence="2 3">LA-SOL3</strain>
    </source>
</reference>
<proteinExistence type="predicted"/>
<feature type="transmembrane region" description="Helical" evidence="1">
    <location>
        <begin position="84"/>
        <end position="104"/>
    </location>
</feature>
<organism evidence="2 3">
    <name type="scientific">Lasiodiplodia theobromae</name>
    <dbReference type="NCBI Taxonomy" id="45133"/>
    <lineage>
        <taxon>Eukaryota</taxon>
        <taxon>Fungi</taxon>
        <taxon>Dikarya</taxon>
        <taxon>Ascomycota</taxon>
        <taxon>Pezizomycotina</taxon>
        <taxon>Dothideomycetes</taxon>
        <taxon>Dothideomycetes incertae sedis</taxon>
        <taxon>Botryosphaeriales</taxon>
        <taxon>Botryosphaeriaceae</taxon>
        <taxon>Lasiodiplodia</taxon>
    </lineage>
</organism>
<dbReference type="OrthoDB" id="5376804at2759"/>
<dbReference type="InterPro" id="IPR021514">
    <property type="entry name" value="DUF3176"/>
</dbReference>
<dbReference type="PANTHER" id="PTHR35394:SF5">
    <property type="entry name" value="DUF3176 DOMAIN-CONTAINING PROTEIN"/>
    <property type="match status" value="1"/>
</dbReference>
<keyword evidence="1" id="KW-1133">Transmembrane helix</keyword>
<dbReference type="EMBL" id="VCHE01000006">
    <property type="protein sequence ID" value="KAB2579773.1"/>
    <property type="molecule type" value="Genomic_DNA"/>
</dbReference>